<feature type="region of interest" description="Disordered" evidence="2">
    <location>
        <begin position="586"/>
        <end position="648"/>
    </location>
</feature>
<organism evidence="3 4">
    <name type="scientific">Hypholoma sublateritium (strain FD-334 SS-4)</name>
    <dbReference type="NCBI Taxonomy" id="945553"/>
    <lineage>
        <taxon>Eukaryota</taxon>
        <taxon>Fungi</taxon>
        <taxon>Dikarya</taxon>
        <taxon>Basidiomycota</taxon>
        <taxon>Agaricomycotina</taxon>
        <taxon>Agaricomycetes</taxon>
        <taxon>Agaricomycetidae</taxon>
        <taxon>Agaricales</taxon>
        <taxon>Agaricineae</taxon>
        <taxon>Strophariaceae</taxon>
        <taxon>Hypholoma</taxon>
    </lineage>
</organism>
<feature type="compositionally biased region" description="Basic and acidic residues" evidence="2">
    <location>
        <begin position="586"/>
        <end position="596"/>
    </location>
</feature>
<dbReference type="InterPro" id="IPR025337">
    <property type="entry name" value="Questin_oxidase-like"/>
</dbReference>
<dbReference type="GO" id="GO:0016491">
    <property type="term" value="F:oxidoreductase activity"/>
    <property type="evidence" value="ECO:0007669"/>
    <property type="project" value="UniProtKB-KW"/>
</dbReference>
<evidence type="ECO:0000313" key="3">
    <source>
        <dbReference type="EMBL" id="KJA17353.1"/>
    </source>
</evidence>
<feature type="compositionally biased region" description="Acidic residues" evidence="2">
    <location>
        <begin position="621"/>
        <end position="640"/>
    </location>
</feature>
<dbReference type="EMBL" id="KN817605">
    <property type="protein sequence ID" value="KJA17353.1"/>
    <property type="molecule type" value="Genomic_DNA"/>
</dbReference>
<dbReference type="PANTHER" id="PTHR35870">
    <property type="entry name" value="PROTEIN, PUTATIVE (AFU_ORTHOLOGUE AFUA_5G03330)-RELATED"/>
    <property type="match status" value="1"/>
</dbReference>
<gene>
    <name evidence="3" type="ORF">HYPSUDRAFT_57785</name>
</gene>
<dbReference type="OMA" id="WHTFINE"/>
<keyword evidence="1" id="KW-0560">Oxidoreductase</keyword>
<accession>A0A0D2M2F7</accession>
<dbReference type="STRING" id="945553.A0A0D2M2F7"/>
<dbReference type="Pfam" id="PF14027">
    <property type="entry name" value="Questin_oxidase"/>
    <property type="match status" value="1"/>
</dbReference>
<keyword evidence="4" id="KW-1185">Reference proteome</keyword>
<sequence>MSTAVLDYLFPAPSLPKSALSPSHFPGISPESTQTLQEILKDNHVRWHVFYNEEGFHNHAAHRALAAWSLGAGPSDIRSGYEMDCSYEKPAMKSPQPITCTNFEEHLSDDRYYSGYVQFFVEFVEEHGIGRTLEQYLFSPEANIGTAENQRQPWMLSRFLSGALHPMIHVGYGAEFGLPGMIVEGLAMTAVQNPPNDFLGNLSLFESAADKLHHLVHNVSGTIQNVFSTTAALADKVLPSNLHSKTGNIHTVPKPTRLSTDCLSILSSILSNTRFAPSAAAQASSEPFADTVRTHGPALAALARRWGVRVGPDADAHIEELAWTVSVLSGVSGWTDPAARFTPGAFTADFFLMHLVTASLFLPALCALVSAPAQERLLRAFFFTVLVWAVARGQPALDVVGFAHAMRPPVSSFAPPAVAAMKQIDLWMRIIEAARTHHDTHVTKTIRALAGWAAAFGWRKSRHAVEDRTGTNITHDEVESAGLGMGLDSPADEVDVHPRAWRDSKNGADREALDQQADDVDLQPRAWRASKNGGDRDMSGFHLRNDNPASDNHNCIAKSELPGADLLDGGLFLSVAVLTLGRMGWDKNEGQKEMPKKASGSGDKTNGHWDFKGFFEKAESLDEDQDEDEDEDEADADAGIEEIPKARF</sequence>
<evidence type="ECO:0000313" key="4">
    <source>
        <dbReference type="Proteomes" id="UP000054270"/>
    </source>
</evidence>
<feature type="compositionally biased region" description="Basic and acidic residues" evidence="2">
    <location>
        <begin position="605"/>
        <end position="620"/>
    </location>
</feature>
<dbReference type="PANTHER" id="PTHR35870:SF1">
    <property type="entry name" value="PROTEIN, PUTATIVE (AFU_ORTHOLOGUE AFUA_5G03330)-RELATED"/>
    <property type="match status" value="1"/>
</dbReference>
<dbReference type="Proteomes" id="UP000054270">
    <property type="component" value="Unassembled WGS sequence"/>
</dbReference>
<reference evidence="4" key="1">
    <citation type="submission" date="2014-04" db="EMBL/GenBank/DDBJ databases">
        <title>Evolutionary Origins and Diversification of the Mycorrhizal Mutualists.</title>
        <authorList>
            <consortium name="DOE Joint Genome Institute"/>
            <consortium name="Mycorrhizal Genomics Consortium"/>
            <person name="Kohler A."/>
            <person name="Kuo A."/>
            <person name="Nagy L.G."/>
            <person name="Floudas D."/>
            <person name="Copeland A."/>
            <person name="Barry K.W."/>
            <person name="Cichocki N."/>
            <person name="Veneault-Fourrey C."/>
            <person name="LaButti K."/>
            <person name="Lindquist E.A."/>
            <person name="Lipzen A."/>
            <person name="Lundell T."/>
            <person name="Morin E."/>
            <person name="Murat C."/>
            <person name="Riley R."/>
            <person name="Ohm R."/>
            <person name="Sun H."/>
            <person name="Tunlid A."/>
            <person name="Henrissat B."/>
            <person name="Grigoriev I.V."/>
            <person name="Hibbett D.S."/>
            <person name="Martin F."/>
        </authorList>
    </citation>
    <scope>NUCLEOTIDE SEQUENCE [LARGE SCALE GENOMIC DNA]</scope>
    <source>
        <strain evidence="4">FD-334 SS-4</strain>
    </source>
</reference>
<protein>
    <submittedName>
        <fullName evidence="3">Uncharacterized protein</fullName>
    </submittedName>
</protein>
<feature type="compositionally biased region" description="Basic and acidic residues" evidence="2">
    <location>
        <begin position="503"/>
        <end position="513"/>
    </location>
</feature>
<dbReference type="OrthoDB" id="10004862at2759"/>
<evidence type="ECO:0000256" key="1">
    <source>
        <dbReference type="ARBA" id="ARBA00023002"/>
    </source>
</evidence>
<evidence type="ECO:0000256" key="2">
    <source>
        <dbReference type="SAM" id="MobiDB-lite"/>
    </source>
</evidence>
<proteinExistence type="predicted"/>
<name>A0A0D2M2F7_HYPSF</name>
<feature type="region of interest" description="Disordered" evidence="2">
    <location>
        <begin position="503"/>
        <end position="540"/>
    </location>
</feature>
<dbReference type="AlphaFoldDB" id="A0A0D2M2F7"/>